<protein>
    <submittedName>
        <fullName evidence="1">Uncharacterized protein</fullName>
    </submittedName>
</protein>
<name>A0ACD3AZ46_9AGAR</name>
<evidence type="ECO:0000313" key="1">
    <source>
        <dbReference type="EMBL" id="TFK71023.1"/>
    </source>
</evidence>
<accession>A0ACD3AZ46</accession>
<reference evidence="1 2" key="1">
    <citation type="journal article" date="2019" name="Nat. Ecol. Evol.">
        <title>Megaphylogeny resolves global patterns of mushroom evolution.</title>
        <authorList>
            <person name="Varga T."/>
            <person name="Krizsan K."/>
            <person name="Foldi C."/>
            <person name="Dima B."/>
            <person name="Sanchez-Garcia M."/>
            <person name="Sanchez-Ramirez S."/>
            <person name="Szollosi G.J."/>
            <person name="Szarkandi J.G."/>
            <person name="Papp V."/>
            <person name="Albert L."/>
            <person name="Andreopoulos W."/>
            <person name="Angelini C."/>
            <person name="Antonin V."/>
            <person name="Barry K.W."/>
            <person name="Bougher N.L."/>
            <person name="Buchanan P."/>
            <person name="Buyck B."/>
            <person name="Bense V."/>
            <person name="Catcheside P."/>
            <person name="Chovatia M."/>
            <person name="Cooper J."/>
            <person name="Damon W."/>
            <person name="Desjardin D."/>
            <person name="Finy P."/>
            <person name="Geml J."/>
            <person name="Haridas S."/>
            <person name="Hughes K."/>
            <person name="Justo A."/>
            <person name="Karasinski D."/>
            <person name="Kautmanova I."/>
            <person name="Kiss B."/>
            <person name="Kocsube S."/>
            <person name="Kotiranta H."/>
            <person name="LaButti K.M."/>
            <person name="Lechner B.E."/>
            <person name="Liimatainen K."/>
            <person name="Lipzen A."/>
            <person name="Lukacs Z."/>
            <person name="Mihaltcheva S."/>
            <person name="Morgado L.N."/>
            <person name="Niskanen T."/>
            <person name="Noordeloos M.E."/>
            <person name="Ohm R.A."/>
            <person name="Ortiz-Santana B."/>
            <person name="Ovrebo C."/>
            <person name="Racz N."/>
            <person name="Riley R."/>
            <person name="Savchenko A."/>
            <person name="Shiryaev A."/>
            <person name="Soop K."/>
            <person name="Spirin V."/>
            <person name="Szebenyi C."/>
            <person name="Tomsovsky M."/>
            <person name="Tulloss R.E."/>
            <person name="Uehling J."/>
            <person name="Grigoriev I.V."/>
            <person name="Vagvolgyi C."/>
            <person name="Papp T."/>
            <person name="Martin F.M."/>
            <person name="Miettinen O."/>
            <person name="Hibbett D.S."/>
            <person name="Nagy L.G."/>
        </authorList>
    </citation>
    <scope>NUCLEOTIDE SEQUENCE [LARGE SCALE GENOMIC DNA]</scope>
    <source>
        <strain evidence="1 2">NL-1719</strain>
    </source>
</reference>
<sequence>MSTSPKQRNSRSMSVNHDQSNISNGREPLTTLPIELWMLIASFLPREDLIRLMGVNRGFFESAMDAKYGKMEFLQSDVGRFMNMLKGLQNPSNVCRVRSIALWPVVVWSVIHETEKVIAPRANTRKSRVLPAFLRALSLSKRHSVAKNDQEATIHQLQHPPPEERKELFLNTLRTLTHIQNLDLHWSTPYLNTPHFSFSVMWECLPMTHLRNLTLQITALQLVRTIETFQPLVNLHSLSLRTWFPRGDRDVVHSLISLVNTTQNSLASLDFDCLSSGYHSIPPLLTELKLPKLTHLSLRLPLNPKHMQHSPHFLSFFHRHKITHLTLAGVHCYDSQSTREIINWLEESVPRSKLGGQVLSTTSLQIKPGFLSESYGQHLIQTLIQTFPNVVDLALSDASLSYLETRVLLDCLAKRRFSLESSASNPNPTLHSFSMFVSTLTPELVALIAEYLPQLRRLTVSVESIAGVDRERLLGNEVRREDKSGSREFYLTLSGWHHYCPGPWKDTLGSWSLEDISIIYWEYGIGRRYAWECMEGVNLCVPSIKSFAGQGHRRRVKDLIPPEE</sequence>
<proteinExistence type="predicted"/>
<gene>
    <name evidence="1" type="ORF">BDN72DRAFT_895995</name>
</gene>
<dbReference type="EMBL" id="ML208304">
    <property type="protein sequence ID" value="TFK71023.1"/>
    <property type="molecule type" value="Genomic_DNA"/>
</dbReference>
<evidence type="ECO:0000313" key="2">
    <source>
        <dbReference type="Proteomes" id="UP000308600"/>
    </source>
</evidence>
<organism evidence="1 2">
    <name type="scientific">Pluteus cervinus</name>
    <dbReference type="NCBI Taxonomy" id="181527"/>
    <lineage>
        <taxon>Eukaryota</taxon>
        <taxon>Fungi</taxon>
        <taxon>Dikarya</taxon>
        <taxon>Basidiomycota</taxon>
        <taxon>Agaricomycotina</taxon>
        <taxon>Agaricomycetes</taxon>
        <taxon>Agaricomycetidae</taxon>
        <taxon>Agaricales</taxon>
        <taxon>Pluteineae</taxon>
        <taxon>Pluteaceae</taxon>
        <taxon>Pluteus</taxon>
    </lineage>
</organism>
<dbReference type="Proteomes" id="UP000308600">
    <property type="component" value="Unassembled WGS sequence"/>
</dbReference>
<keyword evidence="2" id="KW-1185">Reference proteome</keyword>